<evidence type="ECO:0000313" key="2">
    <source>
        <dbReference type="Proteomes" id="UP000184315"/>
    </source>
</evidence>
<reference evidence="2" key="1">
    <citation type="submission" date="2015-10" db="EMBL/GenBank/DDBJ databases">
        <authorList>
            <person name="Regsiter A."/>
            <person name="william w."/>
        </authorList>
    </citation>
    <scope>NUCLEOTIDE SEQUENCE [LARGE SCALE GENOMIC DNA]</scope>
</reference>
<gene>
    <name evidence="1" type="ORF">PL9214291323</name>
</gene>
<dbReference type="OrthoDB" id="526268at2"/>
<evidence type="ECO:0000313" key="1">
    <source>
        <dbReference type="EMBL" id="CUR31730.1"/>
    </source>
</evidence>
<accession>A0A1J1LI85</accession>
<proteinExistence type="predicted"/>
<keyword evidence="2" id="KW-1185">Reference proteome</keyword>
<dbReference type="RefSeq" id="WP_072718527.1">
    <property type="nucleotide sequence ID" value="NZ_LN889782.1"/>
</dbReference>
<dbReference type="AlphaFoldDB" id="A0A1J1LI85"/>
<sequence length="83" mass="10009">MLNTSVRTLCITRDLPYPPRSDAPLRNWQNMNLMQQYGDVAVFSVFRGEPPPKKTLPRIQHWYHYNIDQKRPFKERLKRDSLH</sequence>
<name>A0A1J1LI85_9CYAN</name>
<organism evidence="1 2">
    <name type="scientific">Planktothrix tepida PCC 9214</name>
    <dbReference type="NCBI Taxonomy" id="671072"/>
    <lineage>
        <taxon>Bacteria</taxon>
        <taxon>Bacillati</taxon>
        <taxon>Cyanobacteriota</taxon>
        <taxon>Cyanophyceae</taxon>
        <taxon>Oscillatoriophycideae</taxon>
        <taxon>Oscillatoriales</taxon>
        <taxon>Microcoleaceae</taxon>
        <taxon>Planktothrix</taxon>
    </lineage>
</organism>
<dbReference type="Proteomes" id="UP000184315">
    <property type="component" value="Unassembled WGS sequence"/>
</dbReference>
<protein>
    <submittedName>
        <fullName evidence="1">Uncharacterized protein</fullName>
    </submittedName>
</protein>
<dbReference type="EMBL" id="CZDF01000132">
    <property type="protein sequence ID" value="CUR31730.1"/>
    <property type="molecule type" value="Genomic_DNA"/>
</dbReference>